<dbReference type="InterPro" id="IPR014756">
    <property type="entry name" value="Ig_E-set"/>
</dbReference>
<organism evidence="13 14">
    <name type="scientific">Paenibacillus thermoaerophilus</name>
    <dbReference type="NCBI Taxonomy" id="1215385"/>
    <lineage>
        <taxon>Bacteria</taxon>
        <taxon>Bacillati</taxon>
        <taxon>Bacillota</taxon>
        <taxon>Bacilli</taxon>
        <taxon>Bacillales</taxon>
        <taxon>Paenibacillaceae</taxon>
        <taxon>Paenibacillus</taxon>
    </lineage>
</organism>
<dbReference type="SUPFAM" id="SSF51445">
    <property type="entry name" value="(Trans)glycosidases"/>
    <property type="match status" value="1"/>
</dbReference>
<dbReference type="PANTHER" id="PTHR43651">
    <property type="entry name" value="1,4-ALPHA-GLUCAN-BRANCHING ENZYME"/>
    <property type="match status" value="1"/>
</dbReference>
<comment type="similarity">
    <text evidence="4 10">Belongs to the glycosyl hydrolase 13 family. GlgB subfamily.</text>
</comment>
<dbReference type="InterPro" id="IPR017853">
    <property type="entry name" value="GH"/>
</dbReference>
<dbReference type="InterPro" id="IPR006047">
    <property type="entry name" value="GH13_cat_dom"/>
</dbReference>
<keyword evidence="9 10" id="KW-0119">Carbohydrate metabolism</keyword>
<dbReference type="Gene3D" id="2.60.40.10">
    <property type="entry name" value="Immunoglobulins"/>
    <property type="match status" value="1"/>
</dbReference>
<gene>
    <name evidence="10 13" type="primary">glgB</name>
    <name evidence="13" type="ORF">ACFQWB_03210</name>
</gene>
<dbReference type="SMART" id="SM00642">
    <property type="entry name" value="Aamy"/>
    <property type="match status" value="1"/>
</dbReference>
<dbReference type="NCBIfam" id="TIGR01515">
    <property type="entry name" value="branching_enzym"/>
    <property type="match status" value="1"/>
</dbReference>
<accession>A0ABW2V2E6</accession>
<dbReference type="Pfam" id="PF00128">
    <property type="entry name" value="Alpha-amylase"/>
    <property type="match status" value="1"/>
</dbReference>
<dbReference type="InterPro" id="IPR037439">
    <property type="entry name" value="Branching_enzy"/>
</dbReference>
<evidence type="ECO:0000256" key="8">
    <source>
        <dbReference type="ARBA" id="ARBA00023056"/>
    </source>
</evidence>
<evidence type="ECO:0000259" key="12">
    <source>
        <dbReference type="SMART" id="SM00642"/>
    </source>
</evidence>
<feature type="compositionally biased region" description="Low complexity" evidence="11">
    <location>
        <begin position="669"/>
        <end position="684"/>
    </location>
</feature>
<feature type="region of interest" description="Disordered" evidence="11">
    <location>
        <begin position="618"/>
        <end position="638"/>
    </location>
</feature>
<evidence type="ECO:0000256" key="11">
    <source>
        <dbReference type="SAM" id="MobiDB-lite"/>
    </source>
</evidence>
<dbReference type="Pfam" id="PF02922">
    <property type="entry name" value="CBM_48"/>
    <property type="match status" value="1"/>
</dbReference>
<dbReference type="InterPro" id="IPR044143">
    <property type="entry name" value="GlgB_N_E_set_prok"/>
</dbReference>
<dbReference type="NCBIfam" id="NF008967">
    <property type="entry name" value="PRK12313.1"/>
    <property type="match status" value="1"/>
</dbReference>
<comment type="caution">
    <text evidence="13">The sequence shown here is derived from an EMBL/GenBank/DDBJ whole genome shotgun (WGS) entry which is preliminary data.</text>
</comment>
<dbReference type="InterPro" id="IPR004193">
    <property type="entry name" value="Glyco_hydro_13_N"/>
</dbReference>
<comment type="function">
    <text evidence="2 10">Catalyzes the formation of the alpha-1,6-glucosidic linkages in glycogen by scission of a 1,4-alpha-linked oligosaccharide from growing alpha-1,4-glucan chains and the subsequent attachment of the oligosaccharide to the alpha-1,6 position.</text>
</comment>
<dbReference type="InterPro" id="IPR013783">
    <property type="entry name" value="Ig-like_fold"/>
</dbReference>
<comment type="subunit">
    <text evidence="10">Monomer.</text>
</comment>
<evidence type="ECO:0000256" key="7">
    <source>
        <dbReference type="ARBA" id="ARBA00022679"/>
    </source>
</evidence>
<evidence type="ECO:0000256" key="2">
    <source>
        <dbReference type="ARBA" id="ARBA00002953"/>
    </source>
</evidence>
<dbReference type="CDD" id="cd11322">
    <property type="entry name" value="AmyAc_Glg_BE"/>
    <property type="match status" value="1"/>
</dbReference>
<dbReference type="HAMAP" id="MF_00685">
    <property type="entry name" value="GlgB"/>
    <property type="match status" value="1"/>
</dbReference>
<evidence type="ECO:0000256" key="4">
    <source>
        <dbReference type="ARBA" id="ARBA00009000"/>
    </source>
</evidence>
<dbReference type="PIRSF" id="PIRSF000463">
    <property type="entry name" value="GlgB"/>
    <property type="match status" value="1"/>
</dbReference>
<dbReference type="InterPro" id="IPR006407">
    <property type="entry name" value="GlgB"/>
</dbReference>
<feature type="region of interest" description="Disordered" evidence="11">
    <location>
        <begin position="659"/>
        <end position="692"/>
    </location>
</feature>
<dbReference type="EMBL" id="JBHTGQ010000006">
    <property type="protein sequence ID" value="MFC7748956.1"/>
    <property type="molecule type" value="Genomic_DNA"/>
</dbReference>
<dbReference type="CDD" id="cd02855">
    <property type="entry name" value="E_set_GBE_prok_N"/>
    <property type="match status" value="1"/>
</dbReference>
<feature type="active site" description="Proton donor" evidence="10">
    <location>
        <position position="391"/>
    </location>
</feature>
<feature type="active site" description="Nucleophile" evidence="10">
    <location>
        <position position="338"/>
    </location>
</feature>
<dbReference type="Gene3D" id="2.60.40.1180">
    <property type="entry name" value="Golgi alpha-mannosidase II"/>
    <property type="match status" value="1"/>
</dbReference>
<evidence type="ECO:0000256" key="3">
    <source>
        <dbReference type="ARBA" id="ARBA00004964"/>
    </source>
</evidence>
<dbReference type="RefSeq" id="WP_138790580.1">
    <property type="nucleotide sequence ID" value="NZ_JBHTGQ010000006.1"/>
</dbReference>
<protein>
    <recommendedName>
        <fullName evidence="10">1,4-alpha-glucan branching enzyme GlgB</fullName>
        <ecNumber evidence="10">2.4.1.18</ecNumber>
    </recommendedName>
    <alternativeName>
        <fullName evidence="10">1,4-alpha-D-glucan:1,4-alpha-D-glucan 6-glucosyl-transferase</fullName>
    </alternativeName>
    <alternativeName>
        <fullName evidence="10">Alpha-(1-&gt;4)-glucan branching enzyme</fullName>
    </alternativeName>
    <alternativeName>
        <fullName evidence="10">Glycogen branching enzyme</fullName>
        <shortName evidence="10">BE</shortName>
    </alternativeName>
</protein>
<comment type="pathway">
    <text evidence="3 10">Glycan biosynthesis; glycogen biosynthesis.</text>
</comment>
<dbReference type="GO" id="GO:0003844">
    <property type="term" value="F:1,4-alpha-glucan branching enzyme activity"/>
    <property type="evidence" value="ECO:0007669"/>
    <property type="project" value="UniProtKB-EC"/>
</dbReference>
<evidence type="ECO:0000256" key="6">
    <source>
        <dbReference type="ARBA" id="ARBA00022676"/>
    </source>
</evidence>
<evidence type="ECO:0000256" key="1">
    <source>
        <dbReference type="ARBA" id="ARBA00000826"/>
    </source>
</evidence>
<dbReference type="InterPro" id="IPR006048">
    <property type="entry name" value="A-amylase/branching_C"/>
</dbReference>
<evidence type="ECO:0000256" key="5">
    <source>
        <dbReference type="ARBA" id="ARBA00022600"/>
    </source>
</evidence>
<keyword evidence="8 10" id="KW-0320">Glycogen biosynthesis</keyword>
<evidence type="ECO:0000256" key="10">
    <source>
        <dbReference type="HAMAP-Rule" id="MF_00685"/>
    </source>
</evidence>
<feature type="domain" description="Glycosyl hydrolase family 13 catalytic" evidence="12">
    <location>
        <begin position="193"/>
        <end position="535"/>
    </location>
</feature>
<dbReference type="SUPFAM" id="SSF51011">
    <property type="entry name" value="Glycosyl hydrolase domain"/>
    <property type="match status" value="1"/>
</dbReference>
<dbReference type="Gene3D" id="3.20.20.80">
    <property type="entry name" value="Glycosidases"/>
    <property type="match status" value="1"/>
</dbReference>
<keyword evidence="14" id="KW-1185">Reference proteome</keyword>
<evidence type="ECO:0000313" key="14">
    <source>
        <dbReference type="Proteomes" id="UP001596528"/>
    </source>
</evidence>
<evidence type="ECO:0000313" key="13">
    <source>
        <dbReference type="EMBL" id="MFC7748956.1"/>
    </source>
</evidence>
<dbReference type="Proteomes" id="UP001596528">
    <property type="component" value="Unassembled WGS sequence"/>
</dbReference>
<keyword evidence="5 10" id="KW-0321">Glycogen metabolism</keyword>
<dbReference type="InterPro" id="IPR013780">
    <property type="entry name" value="Glyco_hydro_b"/>
</dbReference>
<dbReference type="EC" id="2.4.1.18" evidence="10"/>
<reference evidence="14" key="1">
    <citation type="journal article" date="2019" name="Int. J. Syst. Evol. Microbiol.">
        <title>The Global Catalogue of Microorganisms (GCM) 10K type strain sequencing project: providing services to taxonomists for standard genome sequencing and annotation.</title>
        <authorList>
            <consortium name="The Broad Institute Genomics Platform"/>
            <consortium name="The Broad Institute Genome Sequencing Center for Infectious Disease"/>
            <person name="Wu L."/>
            <person name="Ma J."/>
        </authorList>
    </citation>
    <scope>NUCLEOTIDE SEQUENCE [LARGE SCALE GENOMIC DNA]</scope>
    <source>
        <strain evidence="14">JCM 18657</strain>
    </source>
</reference>
<dbReference type="PANTHER" id="PTHR43651:SF3">
    <property type="entry name" value="1,4-ALPHA-GLUCAN-BRANCHING ENZYME"/>
    <property type="match status" value="1"/>
</dbReference>
<dbReference type="SUPFAM" id="SSF81296">
    <property type="entry name" value="E set domains"/>
    <property type="match status" value="1"/>
</dbReference>
<sequence>MSRSGHKAIIAESVSANRRKGPAAAFAPDSAEEIRPSESDIYLFHEGSLYESYRMMGAHPARVNGVDGVRFVVWAPNAAGVNVVGDFNGWNGRNHPLARLSKGGLWWTFVTGLGEGDLYQYEIVARDGSRRMKADPYAFRSELRPGTASIVHAYDRYEWNDGEWMASRGEQPFRRPVNIYEVHPGTWRIHGRERFYSYDELAEHLVDYVRDMGYTHIELMPISEHPFDRSWGYQVTGYYAATSRYGHPDGLKRLIDRCHRAGIGVILDWVPGHFCRDDHGLRRFDGEPLYEPEDERLADKPAWGTLGFHFGRNEVRSFLISNAIFWLCEYHFDGLRVDAVASLLNLNFDRPSGEWITNRLGGHENLEALSFLRKLNETVFRYAPGAIMAAEDSTAWPLVTAPVHAGGLGFNFKWNMGWMNDVLRYMQLEPIYRKYHHHLMTFSMMYAYSENYILPLSHDEVVHGKRSLLDKMPGSYRDKFAQLRLLYAFLMTHPGKKLLFMGGEIGQFSEWKDLEQIDWHLLEYDSHRAMQLYTRKLNRLYVSEPALWELDHQPGGFQWIDADNADQSILVYLRRSGRPEETLLVLLNFTPQPYKLFRIGVPGPGTYKEIWNSDDADCGGTGQWRNPRAKRAAPKPWHGQPMSIEIQVAPFGAHLFRWKPSRVEERQPAGEPSGESASAGGPPAVRKRKSRS</sequence>
<proteinExistence type="inferred from homology"/>
<evidence type="ECO:0000256" key="9">
    <source>
        <dbReference type="ARBA" id="ARBA00023277"/>
    </source>
</evidence>
<name>A0ABW2V2E6_9BACL</name>
<keyword evidence="7 10" id="KW-0808">Transferase</keyword>
<dbReference type="NCBIfam" id="NF003811">
    <property type="entry name" value="PRK05402.1"/>
    <property type="match status" value="1"/>
</dbReference>
<comment type="catalytic activity">
    <reaction evidence="1 10">
        <text>Transfers a segment of a (1-&gt;4)-alpha-D-glucan chain to a primary hydroxy group in a similar glucan chain.</text>
        <dbReference type="EC" id="2.4.1.18"/>
    </reaction>
</comment>
<dbReference type="Pfam" id="PF02806">
    <property type="entry name" value="Alpha-amylase_C"/>
    <property type="match status" value="1"/>
</dbReference>
<keyword evidence="6 10" id="KW-0328">Glycosyltransferase</keyword>